<evidence type="ECO:0000256" key="1">
    <source>
        <dbReference type="SAM" id="MobiDB-lite"/>
    </source>
</evidence>
<evidence type="ECO:0000256" key="2">
    <source>
        <dbReference type="SAM" id="Phobius"/>
    </source>
</evidence>
<keyword evidence="2" id="KW-0472">Membrane</keyword>
<dbReference type="AlphaFoldDB" id="A0A8J9STV9"/>
<organism evidence="3">
    <name type="scientific">Phaeodactylum tricornutum</name>
    <name type="common">Diatom</name>
    <dbReference type="NCBI Taxonomy" id="2850"/>
    <lineage>
        <taxon>Eukaryota</taxon>
        <taxon>Sar</taxon>
        <taxon>Stramenopiles</taxon>
        <taxon>Ochrophyta</taxon>
        <taxon>Bacillariophyta</taxon>
        <taxon>Bacillariophyceae</taxon>
        <taxon>Bacillariophycidae</taxon>
        <taxon>Naviculales</taxon>
        <taxon>Phaeodactylaceae</taxon>
        <taxon>Phaeodactylum</taxon>
    </lineage>
</organism>
<feature type="region of interest" description="Disordered" evidence="1">
    <location>
        <begin position="26"/>
        <end position="45"/>
    </location>
</feature>
<feature type="region of interest" description="Disordered" evidence="1">
    <location>
        <begin position="102"/>
        <end position="123"/>
    </location>
</feature>
<keyword evidence="2" id="KW-1133">Transmembrane helix</keyword>
<proteinExistence type="predicted"/>
<dbReference type="EMBL" id="OU594942">
    <property type="protein sequence ID" value="CAG9276256.1"/>
    <property type="molecule type" value="Genomic_DNA"/>
</dbReference>
<reference evidence="3" key="1">
    <citation type="submission" date="2022-02" db="EMBL/GenBank/DDBJ databases">
        <authorList>
            <person name="Giguere J D."/>
        </authorList>
    </citation>
    <scope>NUCLEOTIDE SEQUENCE</scope>
    <source>
        <strain evidence="3">CCAP 1055/1</strain>
    </source>
</reference>
<gene>
    <name evidence="3" type="ORF">PTTT1_LOCUS164</name>
</gene>
<sequence>MVSLRTERSASPLPLAPHAIAHLVHSRDEASVAPTPSPLPHQTKRQTAQPSLLVFLHSLLRILHLPTIMNAAVTIFSLGIGVGIILGDSFREHETTYRTVQTTHDENGNRQRDHHNDSSPATFRPHVDALTAATAASWQTSESAHLLPAQ</sequence>
<name>A0A8J9STV9_PHATR</name>
<evidence type="ECO:0000313" key="3">
    <source>
        <dbReference type="EMBL" id="CAG9276256.1"/>
    </source>
</evidence>
<keyword evidence="2" id="KW-0812">Transmembrane</keyword>
<accession>A0A8J9STV9</accession>
<feature type="transmembrane region" description="Helical" evidence="2">
    <location>
        <begin position="62"/>
        <end position="86"/>
    </location>
</feature>
<dbReference type="Proteomes" id="UP000836788">
    <property type="component" value="Chromosome 1"/>
</dbReference>
<feature type="compositionally biased region" description="Basic and acidic residues" evidence="1">
    <location>
        <begin position="103"/>
        <end position="117"/>
    </location>
</feature>
<protein>
    <submittedName>
        <fullName evidence="3">Uncharacterized protein</fullName>
    </submittedName>
</protein>